<gene>
    <name evidence="1" type="ORF">GWI33_016334</name>
</gene>
<evidence type="ECO:0000313" key="1">
    <source>
        <dbReference type="EMBL" id="KAF7270752.1"/>
    </source>
</evidence>
<dbReference type="AlphaFoldDB" id="A0A834HXL4"/>
<evidence type="ECO:0000313" key="2">
    <source>
        <dbReference type="Proteomes" id="UP000625711"/>
    </source>
</evidence>
<sequence length="92" mass="10519">MTMEEGTNLDRFLQRDQPRRFPLSAVCRSAQCPPCSFIPIIGRPVRTYVIDFMQMVLTQLNLQFTCETRRGALSRRSQRVGKLIKVTGATTL</sequence>
<comment type="caution">
    <text evidence="1">The sequence shown here is derived from an EMBL/GenBank/DDBJ whole genome shotgun (WGS) entry which is preliminary data.</text>
</comment>
<dbReference type="Proteomes" id="UP000625711">
    <property type="component" value="Unassembled WGS sequence"/>
</dbReference>
<reference evidence="1" key="1">
    <citation type="submission" date="2020-08" db="EMBL/GenBank/DDBJ databases">
        <title>Genome sequencing and assembly of the red palm weevil Rhynchophorus ferrugineus.</title>
        <authorList>
            <person name="Dias G.B."/>
            <person name="Bergman C.M."/>
            <person name="Manee M."/>
        </authorList>
    </citation>
    <scope>NUCLEOTIDE SEQUENCE</scope>
    <source>
        <strain evidence="1">AA-2017</strain>
        <tissue evidence="1">Whole larva</tissue>
    </source>
</reference>
<organism evidence="1 2">
    <name type="scientific">Rhynchophorus ferrugineus</name>
    <name type="common">Red palm weevil</name>
    <name type="synonym">Curculio ferrugineus</name>
    <dbReference type="NCBI Taxonomy" id="354439"/>
    <lineage>
        <taxon>Eukaryota</taxon>
        <taxon>Metazoa</taxon>
        <taxon>Ecdysozoa</taxon>
        <taxon>Arthropoda</taxon>
        <taxon>Hexapoda</taxon>
        <taxon>Insecta</taxon>
        <taxon>Pterygota</taxon>
        <taxon>Neoptera</taxon>
        <taxon>Endopterygota</taxon>
        <taxon>Coleoptera</taxon>
        <taxon>Polyphaga</taxon>
        <taxon>Cucujiformia</taxon>
        <taxon>Curculionidae</taxon>
        <taxon>Dryophthorinae</taxon>
        <taxon>Rhynchophorus</taxon>
    </lineage>
</organism>
<accession>A0A834HXL4</accession>
<proteinExistence type="predicted"/>
<protein>
    <submittedName>
        <fullName evidence="1">Uncharacterized protein</fullName>
    </submittedName>
</protein>
<dbReference type="EMBL" id="JAACXV010014065">
    <property type="protein sequence ID" value="KAF7270752.1"/>
    <property type="molecule type" value="Genomic_DNA"/>
</dbReference>
<keyword evidence="2" id="KW-1185">Reference proteome</keyword>
<name>A0A834HXL4_RHYFE</name>